<dbReference type="EMBL" id="SMFY01000001">
    <property type="protein sequence ID" value="TCK30557.1"/>
    <property type="molecule type" value="Genomic_DNA"/>
</dbReference>
<comment type="caution">
    <text evidence="2">The sequence shown here is derived from an EMBL/GenBank/DDBJ whole genome shotgun (WGS) entry which is preliminary data.</text>
</comment>
<dbReference type="OrthoDB" id="9795838at2"/>
<gene>
    <name evidence="2" type="ORF">EV667_0648</name>
</gene>
<keyword evidence="3" id="KW-1185">Reference proteome</keyword>
<dbReference type="InterPro" id="IPR026336">
    <property type="entry name" value="PdeM-like"/>
</dbReference>
<dbReference type="Proteomes" id="UP000295030">
    <property type="component" value="Unassembled WGS sequence"/>
</dbReference>
<dbReference type="NCBIfam" id="TIGR04123">
    <property type="entry name" value="P_estr_lig_assc"/>
    <property type="match status" value="1"/>
</dbReference>
<reference evidence="2 3" key="1">
    <citation type="submission" date="2019-03" db="EMBL/GenBank/DDBJ databases">
        <title>Genomic Encyclopedia of Type Strains, Phase IV (KMG-IV): sequencing the most valuable type-strain genomes for metagenomic binning, comparative biology and taxonomic classification.</title>
        <authorList>
            <person name="Goeker M."/>
        </authorList>
    </citation>
    <scope>NUCLEOTIDE SEQUENCE [LARGE SCALE GENOMIC DNA]</scope>
    <source>
        <strain evidence="2 3">DSM 101</strain>
    </source>
</reference>
<dbReference type="PIRSF" id="PIRSF000887">
    <property type="entry name" value="Pesterase_MJ0037"/>
    <property type="match status" value="1"/>
</dbReference>
<dbReference type="GO" id="GO:0016787">
    <property type="term" value="F:hydrolase activity"/>
    <property type="evidence" value="ECO:0007669"/>
    <property type="project" value="InterPro"/>
</dbReference>
<evidence type="ECO:0000313" key="3">
    <source>
        <dbReference type="Proteomes" id="UP000295030"/>
    </source>
</evidence>
<protein>
    <submittedName>
        <fullName evidence="2">Putative phosphoesterase</fullName>
    </submittedName>
</protein>
<sequence>MPATMTATLADERTGESEIELAGARLVLDPAGALWWPAERALIVADLHLEKGSSFAARGVPLPPYDTRATLSLLAHLVARWNPRTLIALGDSFHDRGGAARLGEEERVSLAALAQGRDMVWIAGNHDPEPMPGIGGRHAGELTLGPLTLRHEPAEGRVRESGAGEIAGHFHPVARVVVRGRSLRRRCFATDGRRLVMPALGAYAGGLNIRHAALAGLFGGAFDAHLVGAARTYRIAHHACLPDR</sequence>
<accession>A0A4R1I5F3</accession>
<dbReference type="AlphaFoldDB" id="A0A4R1I5F3"/>
<dbReference type="Pfam" id="PF00149">
    <property type="entry name" value="Metallophos"/>
    <property type="match status" value="1"/>
</dbReference>
<dbReference type="InterPro" id="IPR024173">
    <property type="entry name" value="Pesterase_MJ0037-like"/>
</dbReference>
<dbReference type="PANTHER" id="PTHR39323:SF1">
    <property type="entry name" value="BLR1149 PROTEIN"/>
    <property type="match status" value="1"/>
</dbReference>
<name>A0A4R1I5F3_ANCAQ</name>
<dbReference type="InterPro" id="IPR004843">
    <property type="entry name" value="Calcineurin-like_PHP"/>
</dbReference>
<feature type="domain" description="Calcineurin-like phosphoesterase" evidence="1">
    <location>
        <begin position="40"/>
        <end position="130"/>
    </location>
</feature>
<proteinExistence type="predicted"/>
<organism evidence="2 3">
    <name type="scientific">Ancylobacter aquaticus</name>
    <dbReference type="NCBI Taxonomy" id="100"/>
    <lineage>
        <taxon>Bacteria</taxon>
        <taxon>Pseudomonadati</taxon>
        <taxon>Pseudomonadota</taxon>
        <taxon>Alphaproteobacteria</taxon>
        <taxon>Hyphomicrobiales</taxon>
        <taxon>Xanthobacteraceae</taxon>
        <taxon>Ancylobacter</taxon>
    </lineage>
</organism>
<dbReference type="SUPFAM" id="SSF56300">
    <property type="entry name" value="Metallo-dependent phosphatases"/>
    <property type="match status" value="1"/>
</dbReference>
<dbReference type="Gene3D" id="3.60.21.10">
    <property type="match status" value="1"/>
</dbReference>
<dbReference type="PANTHER" id="PTHR39323">
    <property type="entry name" value="BLR1149 PROTEIN"/>
    <property type="match status" value="1"/>
</dbReference>
<evidence type="ECO:0000259" key="1">
    <source>
        <dbReference type="Pfam" id="PF00149"/>
    </source>
</evidence>
<evidence type="ECO:0000313" key="2">
    <source>
        <dbReference type="EMBL" id="TCK30557.1"/>
    </source>
</evidence>
<dbReference type="InterPro" id="IPR029052">
    <property type="entry name" value="Metallo-depent_PP-like"/>
</dbReference>